<gene>
    <name evidence="1" type="ORF">UPTC3659_0656</name>
</gene>
<dbReference type="Proteomes" id="UP000031130">
    <property type="component" value="Chromosome"/>
</dbReference>
<organism evidence="1 2">
    <name type="scientific">Campylobacter lari NCTC 11845</name>
    <dbReference type="NCBI Taxonomy" id="1388749"/>
    <lineage>
        <taxon>Bacteria</taxon>
        <taxon>Pseudomonadati</taxon>
        <taxon>Campylobacterota</taxon>
        <taxon>Epsilonproteobacteria</taxon>
        <taxon>Campylobacterales</taxon>
        <taxon>Campylobacteraceae</taxon>
        <taxon>Campylobacter</taxon>
    </lineage>
</organism>
<dbReference type="EMBL" id="CP007775">
    <property type="protein sequence ID" value="AJD01508.1"/>
    <property type="molecule type" value="Genomic_DNA"/>
</dbReference>
<evidence type="ECO:0000313" key="2">
    <source>
        <dbReference type="Proteomes" id="UP000031130"/>
    </source>
</evidence>
<dbReference type="KEGG" id="cln:UPTC3659_0656"/>
<protein>
    <submittedName>
        <fullName evidence="1">Uncharacterized protein</fullName>
    </submittedName>
</protein>
<dbReference type="AlphaFoldDB" id="A0A0A8HUV2"/>
<accession>A0A0A8HUV2</accession>
<evidence type="ECO:0000313" key="1">
    <source>
        <dbReference type="EMBL" id="AJD01508.1"/>
    </source>
</evidence>
<dbReference type="HOGENOM" id="CLU_932801_0_0_7"/>
<proteinExistence type="predicted"/>
<name>A0A0A8HUV2_CAMLA</name>
<sequence length="300" mass="35263">MREQLNRLFINDIEKLSSILNINIEDKNRTTALELINQELNKQNDEEQYKILKDVFSQGKFELIIYKLESSFIPKQIKINEFIFPKNKNTLFIDAIEYYFNHKECHYVCCIKKHLNNSNLSPTQTLKQIRKKGIDGTICITHNDIKEIFSMFIGNKELKKKFDLNQYKSVILYSSHSTSSQHLSTNCKLSSNNEKISKNNKIDRKGIVDDLTIHNMIKKEDLNKIKLIDYFVVDFPKNFIDALKDVGINLCFKKDTILVRYNFIFKINGSVFIRNYDAELKDIIEISKSIIDLKNEISRK</sequence>
<reference evidence="1 2" key="1">
    <citation type="journal article" date="2014" name="Genome Biol. Evol.">
        <title>Comparative Genomics of the Campylobacter lari Group.</title>
        <authorList>
            <person name="Miller W.G."/>
            <person name="Yee E."/>
            <person name="Chapman M.H."/>
            <person name="Smith T.P."/>
            <person name="Bono J.L."/>
            <person name="Huynh S."/>
            <person name="Parker C.T."/>
            <person name="Vandamme P."/>
            <person name="Luong K."/>
            <person name="Korlach J."/>
        </authorList>
    </citation>
    <scope>NUCLEOTIDE SEQUENCE [LARGE SCALE GENOMIC DNA]</scope>
    <source>
        <strain evidence="2">RM3659</strain>
    </source>
</reference>
<dbReference type="RefSeq" id="WP_039625739.1">
    <property type="nucleotide sequence ID" value="NZ_CP007775.1"/>
</dbReference>